<dbReference type="EMBL" id="BMAW01075780">
    <property type="protein sequence ID" value="GFT98518.1"/>
    <property type="molecule type" value="Genomic_DNA"/>
</dbReference>
<evidence type="ECO:0000313" key="1">
    <source>
        <dbReference type="EMBL" id="GFT98518.1"/>
    </source>
</evidence>
<evidence type="ECO:0000313" key="2">
    <source>
        <dbReference type="Proteomes" id="UP000887013"/>
    </source>
</evidence>
<organism evidence="1 2">
    <name type="scientific">Nephila pilipes</name>
    <name type="common">Giant wood spider</name>
    <name type="synonym">Nephila maculata</name>
    <dbReference type="NCBI Taxonomy" id="299642"/>
    <lineage>
        <taxon>Eukaryota</taxon>
        <taxon>Metazoa</taxon>
        <taxon>Ecdysozoa</taxon>
        <taxon>Arthropoda</taxon>
        <taxon>Chelicerata</taxon>
        <taxon>Arachnida</taxon>
        <taxon>Araneae</taxon>
        <taxon>Araneomorphae</taxon>
        <taxon>Entelegynae</taxon>
        <taxon>Araneoidea</taxon>
        <taxon>Nephilidae</taxon>
        <taxon>Nephila</taxon>
    </lineage>
</organism>
<proteinExistence type="predicted"/>
<keyword evidence="2" id="KW-1185">Reference proteome</keyword>
<dbReference type="Proteomes" id="UP000887013">
    <property type="component" value="Unassembled WGS sequence"/>
</dbReference>
<sequence>MFFEKKRQEFCRILTAGEGKEISEMEPLVVGLTAKTRVAFAWIHCQLAESSALSHLCHSPWDTGLELPAPEKTSYALFSTELEKASSAKRHGRRFRMDLTHI</sequence>
<reference evidence="1" key="1">
    <citation type="submission" date="2020-08" db="EMBL/GenBank/DDBJ databases">
        <title>Multicomponent nature underlies the extraordinary mechanical properties of spider dragline silk.</title>
        <authorList>
            <person name="Kono N."/>
            <person name="Nakamura H."/>
            <person name="Mori M."/>
            <person name="Yoshida Y."/>
            <person name="Ohtoshi R."/>
            <person name="Malay A.D."/>
            <person name="Moran D.A.P."/>
            <person name="Tomita M."/>
            <person name="Numata K."/>
            <person name="Arakawa K."/>
        </authorList>
    </citation>
    <scope>NUCLEOTIDE SEQUENCE</scope>
</reference>
<gene>
    <name evidence="1" type="ORF">NPIL_570021</name>
</gene>
<comment type="caution">
    <text evidence="1">The sequence shown here is derived from an EMBL/GenBank/DDBJ whole genome shotgun (WGS) entry which is preliminary data.</text>
</comment>
<protein>
    <submittedName>
        <fullName evidence="1">Uncharacterized protein</fullName>
    </submittedName>
</protein>
<accession>A0A8X6PZU5</accession>
<name>A0A8X6PZU5_NEPPI</name>
<dbReference type="AlphaFoldDB" id="A0A8X6PZU5"/>